<keyword evidence="2" id="KW-1185">Reference proteome</keyword>
<dbReference type="EMBL" id="CCFA01001465">
    <property type="protein sequence ID" value="CDR99707.1"/>
    <property type="molecule type" value="Genomic_DNA"/>
</dbReference>
<dbReference type="Proteomes" id="UP000242770">
    <property type="component" value="Unassembled WGS sequence"/>
</dbReference>
<proteinExistence type="predicted"/>
<organism evidence="1 2">
    <name type="scientific">Sporisorium scitamineum</name>
    <dbReference type="NCBI Taxonomy" id="49012"/>
    <lineage>
        <taxon>Eukaryota</taxon>
        <taxon>Fungi</taxon>
        <taxon>Dikarya</taxon>
        <taxon>Basidiomycota</taxon>
        <taxon>Ustilaginomycotina</taxon>
        <taxon>Ustilaginomycetes</taxon>
        <taxon>Ustilaginales</taxon>
        <taxon>Ustilaginaceae</taxon>
        <taxon>Sporisorium</taxon>
    </lineage>
</organism>
<gene>
    <name evidence="1" type="primary">SSCI27270.1</name>
</gene>
<evidence type="ECO:0000313" key="1">
    <source>
        <dbReference type="EMBL" id="CDR99707.1"/>
    </source>
</evidence>
<sequence>MATENCHQDWDFKPIGTNGLNQTNLIGMGTVGLHDHVSPNDMGPWHHATI</sequence>
<name>A0A0F7RYL4_9BASI</name>
<evidence type="ECO:0000313" key="2">
    <source>
        <dbReference type="Proteomes" id="UP000242770"/>
    </source>
</evidence>
<accession>A0A0F7RYL4</accession>
<dbReference type="AlphaFoldDB" id="A0A0F7RYL4"/>
<reference evidence="2" key="1">
    <citation type="submission" date="2014-06" db="EMBL/GenBank/DDBJ databases">
        <authorList>
            <person name="Berkman P.J."/>
        </authorList>
    </citation>
    <scope>NUCLEOTIDE SEQUENCE [LARGE SCALE GENOMIC DNA]</scope>
</reference>
<protein>
    <submittedName>
        <fullName evidence="1">Uncharacterized protein</fullName>
    </submittedName>
</protein>